<dbReference type="OrthoDB" id="8640606at2"/>
<comment type="caution">
    <text evidence="2">The sequence shown here is derived from an EMBL/GenBank/DDBJ whole genome shotgun (WGS) entry which is preliminary data.</text>
</comment>
<protein>
    <submittedName>
        <fullName evidence="2">Uncharacterized protein</fullName>
    </submittedName>
</protein>
<dbReference type="Proteomes" id="UP000217005">
    <property type="component" value="Unassembled WGS sequence"/>
</dbReference>
<dbReference type="EMBL" id="NEVL01000004">
    <property type="protein sequence ID" value="OZI33112.1"/>
    <property type="molecule type" value="Genomic_DNA"/>
</dbReference>
<sequence>MSFRTLKSTTVAFALALGSLGMAHAAEPAGTAAGQAAAQAQAAPQLQQISALEGKLTFKLPQNFARAPGDGETPDGGNSRVFIQKEARQVVVVSETPTLSDVKAQDNDPAFLTGAVVGFVDQQKEVAPDYKKTGEKTLQTKAGLGLRQVDATSTMSGTATISTSLLGASGQKLVVVQVVSRAENPQGHQALVKSVIDSIPATPQ</sequence>
<keyword evidence="1" id="KW-0732">Signal</keyword>
<organism evidence="2 3">
    <name type="scientific">Bordetella genomosp. 1</name>
    <dbReference type="NCBI Taxonomy" id="1395607"/>
    <lineage>
        <taxon>Bacteria</taxon>
        <taxon>Pseudomonadati</taxon>
        <taxon>Pseudomonadota</taxon>
        <taxon>Betaproteobacteria</taxon>
        <taxon>Burkholderiales</taxon>
        <taxon>Alcaligenaceae</taxon>
        <taxon>Bordetella</taxon>
    </lineage>
</organism>
<proteinExistence type="predicted"/>
<evidence type="ECO:0000313" key="3">
    <source>
        <dbReference type="Proteomes" id="UP000217005"/>
    </source>
</evidence>
<reference evidence="2 3" key="1">
    <citation type="submission" date="2017-05" db="EMBL/GenBank/DDBJ databases">
        <title>Complete and WGS of Bordetella genogroups.</title>
        <authorList>
            <person name="Spilker T."/>
            <person name="LiPuma J."/>
        </authorList>
    </citation>
    <scope>NUCLEOTIDE SEQUENCE [LARGE SCALE GENOMIC DNA]</scope>
    <source>
        <strain evidence="2 3">AU17610</strain>
    </source>
</reference>
<name>A0A261S835_9BORD</name>
<evidence type="ECO:0000313" key="2">
    <source>
        <dbReference type="EMBL" id="OZI33112.1"/>
    </source>
</evidence>
<dbReference type="AlphaFoldDB" id="A0A261S835"/>
<gene>
    <name evidence="2" type="ORF">CEG14_19900</name>
</gene>
<feature type="signal peptide" evidence="1">
    <location>
        <begin position="1"/>
        <end position="25"/>
    </location>
</feature>
<accession>A0A261S835</accession>
<feature type="chain" id="PRO_5012017532" evidence="1">
    <location>
        <begin position="26"/>
        <end position="204"/>
    </location>
</feature>
<dbReference type="RefSeq" id="WP_094828107.1">
    <property type="nucleotide sequence ID" value="NZ_NEVL01000004.1"/>
</dbReference>
<evidence type="ECO:0000256" key="1">
    <source>
        <dbReference type="SAM" id="SignalP"/>
    </source>
</evidence>